<dbReference type="Pfam" id="PF01381">
    <property type="entry name" value="HTH_3"/>
    <property type="match status" value="1"/>
</dbReference>
<dbReference type="RefSeq" id="WP_078736361.1">
    <property type="nucleotide sequence ID" value="NZ_FUXE01000003.1"/>
</dbReference>
<dbReference type="STRING" id="29524.SAMN02745171_00408"/>
<dbReference type="SUPFAM" id="SSF47413">
    <property type="entry name" value="lambda repressor-like DNA-binding domains"/>
    <property type="match status" value="1"/>
</dbReference>
<organism evidence="2 3">
    <name type="scientific">Porphyromonas circumdentaria</name>
    <dbReference type="NCBI Taxonomy" id="29524"/>
    <lineage>
        <taxon>Bacteria</taxon>
        <taxon>Pseudomonadati</taxon>
        <taxon>Bacteroidota</taxon>
        <taxon>Bacteroidia</taxon>
        <taxon>Bacteroidales</taxon>
        <taxon>Porphyromonadaceae</taxon>
        <taxon>Porphyromonas</taxon>
    </lineage>
</organism>
<dbReference type="GO" id="GO:0003677">
    <property type="term" value="F:DNA binding"/>
    <property type="evidence" value="ECO:0007669"/>
    <property type="project" value="InterPro"/>
</dbReference>
<sequence length="161" mass="18599">MAESITQFDQIIARIKQMIEKLDIPSAAFADKANIQRSTLSQILSGKTNPSLEILNRIYEAFPEWDRNWLFFGETISSGQKNDFSGSLFSSDSFAINDQEVRREDTEQEFSSRNYSLITPEQISSIVEEALKCSKEKEQKRIEEIKIFYTDGSFESFVRKE</sequence>
<dbReference type="PROSITE" id="PS50943">
    <property type="entry name" value="HTH_CROC1"/>
    <property type="match status" value="1"/>
</dbReference>
<gene>
    <name evidence="2" type="ORF">SAMN02745171_00408</name>
</gene>
<dbReference type="EMBL" id="FUXE01000003">
    <property type="protein sequence ID" value="SJZ53705.1"/>
    <property type="molecule type" value="Genomic_DNA"/>
</dbReference>
<feature type="domain" description="HTH cro/C1-type" evidence="1">
    <location>
        <begin position="15"/>
        <end position="70"/>
    </location>
</feature>
<dbReference type="Gene3D" id="1.10.260.40">
    <property type="entry name" value="lambda repressor-like DNA-binding domains"/>
    <property type="match status" value="1"/>
</dbReference>
<proteinExistence type="predicted"/>
<name>A0A1T4LG57_9PORP</name>
<dbReference type="AlphaFoldDB" id="A0A1T4LG57"/>
<dbReference type="InterPro" id="IPR001387">
    <property type="entry name" value="Cro/C1-type_HTH"/>
</dbReference>
<evidence type="ECO:0000313" key="2">
    <source>
        <dbReference type="EMBL" id="SJZ53705.1"/>
    </source>
</evidence>
<accession>A0A1T4LG57</accession>
<dbReference type="Proteomes" id="UP000190121">
    <property type="component" value="Unassembled WGS sequence"/>
</dbReference>
<dbReference type="OrthoDB" id="1012573at2"/>
<evidence type="ECO:0000259" key="1">
    <source>
        <dbReference type="PROSITE" id="PS50943"/>
    </source>
</evidence>
<evidence type="ECO:0000313" key="3">
    <source>
        <dbReference type="Proteomes" id="UP000190121"/>
    </source>
</evidence>
<protein>
    <submittedName>
        <fullName evidence="2">Helix-turn-helix</fullName>
    </submittedName>
</protein>
<keyword evidence="3" id="KW-1185">Reference proteome</keyword>
<dbReference type="InterPro" id="IPR010982">
    <property type="entry name" value="Lambda_DNA-bd_dom_sf"/>
</dbReference>
<dbReference type="CDD" id="cd00093">
    <property type="entry name" value="HTH_XRE"/>
    <property type="match status" value="1"/>
</dbReference>
<reference evidence="3" key="1">
    <citation type="submission" date="2017-02" db="EMBL/GenBank/DDBJ databases">
        <authorList>
            <person name="Varghese N."/>
            <person name="Submissions S."/>
        </authorList>
    </citation>
    <scope>NUCLEOTIDE SEQUENCE [LARGE SCALE GENOMIC DNA]</scope>
    <source>
        <strain evidence="3">ATCC 51356</strain>
    </source>
</reference>
<dbReference type="SMART" id="SM00530">
    <property type="entry name" value="HTH_XRE"/>
    <property type="match status" value="1"/>
</dbReference>